<dbReference type="Proteomes" id="UP000034150">
    <property type="component" value="Unassembled WGS sequence"/>
</dbReference>
<keyword evidence="2" id="KW-1185">Reference proteome</keyword>
<proteinExistence type="predicted"/>
<dbReference type="OrthoDB" id="4637650at2"/>
<sequence length="75" mass="8409">MGITRHATRIHLSTGITPAGMPEWVVAYTVIEYSRESRFVTHHAAEAAARQLVTNLLRDRLPGFSIEDVYLEDLG</sequence>
<reference evidence="1 2" key="1">
    <citation type="journal article" date="2015" name="Genome Announc.">
        <title>Draft Genome Sequence of Mycobacterium obuense Strain UC1, Isolated from Patient Sputum.</title>
        <authorList>
            <person name="Greninger A.L."/>
            <person name="Cunningham G."/>
            <person name="Hsu E.D."/>
            <person name="Yu J.M."/>
            <person name="Chiu C.Y."/>
            <person name="Miller S."/>
        </authorList>
    </citation>
    <scope>NUCLEOTIDE SEQUENCE [LARGE SCALE GENOMIC DNA]</scope>
    <source>
        <strain evidence="1 2">UC1</strain>
    </source>
</reference>
<dbReference type="AlphaFoldDB" id="A0A0M2JUZ2"/>
<evidence type="ECO:0000313" key="1">
    <source>
        <dbReference type="EMBL" id="KKE98395.1"/>
    </source>
</evidence>
<evidence type="ECO:0000313" key="2">
    <source>
        <dbReference type="Proteomes" id="UP000034150"/>
    </source>
</evidence>
<accession>A0A0M2JUZ2</accession>
<dbReference type="EMBL" id="LAUZ02000032">
    <property type="protein sequence ID" value="KKE98395.1"/>
    <property type="molecule type" value="Genomic_DNA"/>
</dbReference>
<name>A0A0M2JUZ2_9MYCO</name>
<organism evidence="1 2">
    <name type="scientific">Mycolicibacterium obuense</name>
    <dbReference type="NCBI Taxonomy" id="1807"/>
    <lineage>
        <taxon>Bacteria</taxon>
        <taxon>Bacillati</taxon>
        <taxon>Actinomycetota</taxon>
        <taxon>Actinomycetes</taxon>
        <taxon>Mycobacteriales</taxon>
        <taxon>Mycobacteriaceae</taxon>
        <taxon>Mycolicibacterium</taxon>
    </lineage>
</organism>
<protein>
    <submittedName>
        <fullName evidence="1">Uncharacterized protein</fullName>
    </submittedName>
</protein>
<gene>
    <name evidence="1" type="ORF">WN67_29515</name>
</gene>
<dbReference type="PATRIC" id="fig|1807.13.peg.3086"/>
<comment type="caution">
    <text evidence="1">The sequence shown here is derived from an EMBL/GenBank/DDBJ whole genome shotgun (WGS) entry which is preliminary data.</text>
</comment>
<dbReference type="RefSeq" id="WP_046366648.1">
    <property type="nucleotide sequence ID" value="NZ_LAUZ02000032.1"/>
</dbReference>